<dbReference type="PANTHER" id="PTHR42909">
    <property type="entry name" value="ZGC:136858"/>
    <property type="match status" value="1"/>
</dbReference>
<dbReference type="GO" id="GO:0005737">
    <property type="term" value="C:cytoplasm"/>
    <property type="evidence" value="ECO:0007669"/>
    <property type="project" value="TreeGrafter"/>
</dbReference>
<evidence type="ECO:0000256" key="3">
    <source>
        <dbReference type="ARBA" id="ARBA00023211"/>
    </source>
</evidence>
<dbReference type="PANTHER" id="PTHR42909:SF1">
    <property type="entry name" value="CARBOHYDRATE KINASE PFKB DOMAIN-CONTAINING PROTEIN"/>
    <property type="match status" value="1"/>
</dbReference>
<dbReference type="EMBL" id="BART01025202">
    <property type="protein sequence ID" value="GAG97999.1"/>
    <property type="molecule type" value="Genomic_DNA"/>
</dbReference>
<dbReference type="GO" id="GO:0016798">
    <property type="term" value="F:hydrolase activity, acting on glycosyl bonds"/>
    <property type="evidence" value="ECO:0007669"/>
    <property type="project" value="UniProtKB-KW"/>
</dbReference>
<dbReference type="Pfam" id="PF04227">
    <property type="entry name" value="Indigoidine_A"/>
    <property type="match status" value="1"/>
</dbReference>
<sequence>DRLAAGENLYKIGVRDIPLAIANGWSGGTTVAGTIFCAHKFKIRTFATGGIGGVHHGSGFDISADLIQLSKTPMIVVCSGAKAILDLRATIEYLETYSIPVIGYQTNELPAFYSSSSGIHIDTRADTAEKIVDIARAYRELGLQNSILVVNPPPKETEIPSEIINKAVEQALSEAERDHITGKDVTPYLLQKVVENTSGNSMQANLGLLRNNARLAGTIAIADSRQ</sequence>
<dbReference type="SUPFAM" id="SSF110581">
    <property type="entry name" value="Indigoidine synthase A-like"/>
    <property type="match status" value="1"/>
</dbReference>
<keyword evidence="1" id="KW-0479">Metal-binding</keyword>
<name>X1BQK2_9ZZZZ</name>
<keyword evidence="2" id="KW-0378">Hydrolase</keyword>
<protein>
    <recommendedName>
        <fullName evidence="7">Pseudouridine-5'-phosphate glycosidase</fullName>
    </recommendedName>
</protein>
<accession>X1BQK2</accession>
<dbReference type="GO" id="GO:0004730">
    <property type="term" value="F:pseudouridylate synthase activity"/>
    <property type="evidence" value="ECO:0007669"/>
    <property type="project" value="InterPro"/>
</dbReference>
<evidence type="ECO:0000256" key="5">
    <source>
        <dbReference type="ARBA" id="ARBA00023295"/>
    </source>
</evidence>
<evidence type="ECO:0000313" key="6">
    <source>
        <dbReference type="EMBL" id="GAG97999.1"/>
    </source>
</evidence>
<dbReference type="InterPro" id="IPR022830">
    <property type="entry name" value="Indigdn_synthA-like"/>
</dbReference>
<keyword evidence="4" id="KW-0456">Lyase</keyword>
<reference evidence="6" key="1">
    <citation type="journal article" date="2014" name="Front. Microbiol.">
        <title>High frequency of phylogenetically diverse reductive dehalogenase-homologous genes in deep subseafloor sedimentary metagenomes.</title>
        <authorList>
            <person name="Kawai M."/>
            <person name="Futagami T."/>
            <person name="Toyoda A."/>
            <person name="Takaki Y."/>
            <person name="Nishi S."/>
            <person name="Hori S."/>
            <person name="Arai W."/>
            <person name="Tsubouchi T."/>
            <person name="Morono Y."/>
            <person name="Uchiyama I."/>
            <person name="Ito T."/>
            <person name="Fujiyama A."/>
            <person name="Inagaki F."/>
            <person name="Takami H."/>
        </authorList>
    </citation>
    <scope>NUCLEOTIDE SEQUENCE</scope>
    <source>
        <strain evidence="6">Expedition CK06-06</strain>
    </source>
</reference>
<dbReference type="InterPro" id="IPR007342">
    <property type="entry name" value="PsuG"/>
</dbReference>
<dbReference type="GO" id="GO:0046872">
    <property type="term" value="F:metal ion binding"/>
    <property type="evidence" value="ECO:0007669"/>
    <property type="project" value="UniProtKB-KW"/>
</dbReference>
<gene>
    <name evidence="6" type="ORF">S01H4_45293</name>
</gene>
<evidence type="ECO:0008006" key="7">
    <source>
        <dbReference type="Google" id="ProtNLM"/>
    </source>
</evidence>
<feature type="non-terminal residue" evidence="6">
    <location>
        <position position="1"/>
    </location>
</feature>
<evidence type="ECO:0000256" key="2">
    <source>
        <dbReference type="ARBA" id="ARBA00022801"/>
    </source>
</evidence>
<proteinExistence type="predicted"/>
<evidence type="ECO:0000256" key="1">
    <source>
        <dbReference type="ARBA" id="ARBA00022723"/>
    </source>
</evidence>
<keyword evidence="3" id="KW-0464">Manganese</keyword>
<organism evidence="6">
    <name type="scientific">marine sediment metagenome</name>
    <dbReference type="NCBI Taxonomy" id="412755"/>
    <lineage>
        <taxon>unclassified sequences</taxon>
        <taxon>metagenomes</taxon>
        <taxon>ecological metagenomes</taxon>
    </lineage>
</organism>
<evidence type="ECO:0000256" key="4">
    <source>
        <dbReference type="ARBA" id="ARBA00023239"/>
    </source>
</evidence>
<keyword evidence="5" id="KW-0326">Glycosidase</keyword>
<dbReference type="AlphaFoldDB" id="X1BQK2"/>
<dbReference type="Gene3D" id="3.40.1790.10">
    <property type="entry name" value="Indigoidine synthase domain"/>
    <property type="match status" value="1"/>
</dbReference>
<comment type="caution">
    <text evidence="6">The sequence shown here is derived from an EMBL/GenBank/DDBJ whole genome shotgun (WGS) entry which is preliminary data.</text>
</comment>